<gene>
    <name evidence="5" type="ORF">FA869_11895</name>
</gene>
<name>A0A4U0YFU0_9GAMM</name>
<comment type="similarity">
    <text evidence="1 3">Belongs to the type-B carboxylesterase/lipase family.</text>
</comment>
<dbReference type="Proteomes" id="UP000305198">
    <property type="component" value="Unassembled WGS sequence"/>
</dbReference>
<evidence type="ECO:0000313" key="5">
    <source>
        <dbReference type="EMBL" id="TKA90762.1"/>
    </source>
</evidence>
<dbReference type="SUPFAM" id="SSF53474">
    <property type="entry name" value="alpha/beta-Hydrolases"/>
    <property type="match status" value="1"/>
</dbReference>
<dbReference type="EMBL" id="SWAV01000004">
    <property type="protein sequence ID" value="TKA90762.1"/>
    <property type="molecule type" value="Genomic_DNA"/>
</dbReference>
<keyword evidence="2 3" id="KW-0378">Hydrolase</keyword>
<dbReference type="PROSITE" id="PS00122">
    <property type="entry name" value="CARBOXYLESTERASE_B_1"/>
    <property type="match status" value="1"/>
</dbReference>
<dbReference type="InterPro" id="IPR029058">
    <property type="entry name" value="AB_hydrolase_fold"/>
</dbReference>
<dbReference type="InterPro" id="IPR050309">
    <property type="entry name" value="Type-B_Carboxylest/Lipase"/>
</dbReference>
<sequence length="699" mass="75450">MWPATDILGAEQSICPERLKTTIIGVQFMYRMTRPGNRSIVLATSLVPLLLAGCFGGSSSSSKPTVLTGTFIDSAVSGLDYQGTDTAASATDDQGQFQYRQGETITFSIGALELGAAEGAEILTPLSITAGASSAQDQRVNNKLILLQTLDADGDLNNGIQLTDTISTEVSLHAPDIDFDQPTTDFRTSLQPLITALEDAGAFSDTDPRPRVIASATDAIEHFQRATNPRITINTTGGELRGFEATEDTWQFLGIPYAAPPLGELRWREPEPPEPWSGVRDAIAWADQSAQDMALEGINEGGMSEDSLYLNVTAPKDADGLPVMVWFHGGSFTILSANSRQYNNPDSLTNEGVVLVTVNHRLGPFGYIAHPQLSAESQYGGSGNYGQMDLVMALKWVRDNIAEFGGDPGNVTLFGQSGGGGKAYSLMNSPQATGLFHKAIVQSAFAPMDETGSPSESLRSAEELGVAMFERIGASNLEEARALPWTAIVQAEADNSIPRQTYRPNADHYYQPETYYQNALNGMPSDVPLMAGVTSGDGLNHRSSFPIWLEQRSDYYQSNQFIYKFSRVPDGWAEMGLRSCHGCELPYLFNHPTGMVQNFQLGLVTTPDGSRPQIGDLNDNGITGSQGDAADVYASMEWGSKDAAVAQQMMLMWSNFAKTGNPSTNGLDWPVYNLSNDTFVEIGPETETTIETGLADAVR</sequence>
<organism evidence="5 6">
    <name type="scientific">Halopseudomonas bauzanensis</name>
    <dbReference type="NCBI Taxonomy" id="653930"/>
    <lineage>
        <taxon>Bacteria</taxon>
        <taxon>Pseudomonadati</taxon>
        <taxon>Pseudomonadota</taxon>
        <taxon>Gammaproteobacteria</taxon>
        <taxon>Pseudomonadales</taxon>
        <taxon>Pseudomonadaceae</taxon>
        <taxon>Halopseudomonas</taxon>
    </lineage>
</organism>
<reference evidence="5 6" key="1">
    <citation type="submission" date="2019-04" db="EMBL/GenBank/DDBJ databases">
        <title>Crypto-aerobic microbial life in anoxic (sulfidic) marine sediments.</title>
        <authorList>
            <person name="Bhattacharya S."/>
            <person name="Roy C."/>
            <person name="Mondal N."/>
            <person name="Sarkar J."/>
            <person name="Mandal S."/>
            <person name="Rameez M.J."/>
            <person name="Ghosh W."/>
        </authorList>
    </citation>
    <scope>NUCLEOTIDE SEQUENCE [LARGE SCALE GENOMIC DNA]</scope>
    <source>
        <strain evidence="5 6">SBBB</strain>
    </source>
</reference>
<comment type="caution">
    <text evidence="5">The sequence shown here is derived from an EMBL/GenBank/DDBJ whole genome shotgun (WGS) entry which is preliminary data.</text>
</comment>
<evidence type="ECO:0000259" key="4">
    <source>
        <dbReference type="Pfam" id="PF00135"/>
    </source>
</evidence>
<dbReference type="PANTHER" id="PTHR11559">
    <property type="entry name" value="CARBOXYLESTERASE"/>
    <property type="match status" value="1"/>
</dbReference>
<evidence type="ECO:0000256" key="1">
    <source>
        <dbReference type="ARBA" id="ARBA00005964"/>
    </source>
</evidence>
<dbReference type="Gene3D" id="3.40.50.1820">
    <property type="entry name" value="alpha/beta hydrolase"/>
    <property type="match status" value="2"/>
</dbReference>
<accession>A0A4U0YFU0</accession>
<evidence type="ECO:0000256" key="2">
    <source>
        <dbReference type="ARBA" id="ARBA00022801"/>
    </source>
</evidence>
<dbReference type="Pfam" id="PF00135">
    <property type="entry name" value="COesterase"/>
    <property type="match status" value="2"/>
</dbReference>
<dbReference type="InterPro" id="IPR002018">
    <property type="entry name" value="CarbesteraseB"/>
</dbReference>
<feature type="domain" description="Carboxylesterase type B" evidence="4">
    <location>
        <begin position="232"/>
        <end position="540"/>
    </location>
</feature>
<dbReference type="InterPro" id="IPR019826">
    <property type="entry name" value="Carboxylesterase_B_AS"/>
</dbReference>
<evidence type="ECO:0000313" key="6">
    <source>
        <dbReference type="Proteomes" id="UP000305198"/>
    </source>
</evidence>
<feature type="domain" description="Carboxylesterase type B" evidence="4">
    <location>
        <begin position="640"/>
        <end position="687"/>
    </location>
</feature>
<protein>
    <recommendedName>
        <fullName evidence="3">Carboxylic ester hydrolase</fullName>
        <ecNumber evidence="3">3.1.1.-</ecNumber>
    </recommendedName>
</protein>
<dbReference type="AlphaFoldDB" id="A0A4U0YFU0"/>
<proteinExistence type="inferred from homology"/>
<evidence type="ECO:0000256" key="3">
    <source>
        <dbReference type="RuleBase" id="RU361235"/>
    </source>
</evidence>
<dbReference type="GO" id="GO:0016787">
    <property type="term" value="F:hydrolase activity"/>
    <property type="evidence" value="ECO:0007669"/>
    <property type="project" value="UniProtKB-KW"/>
</dbReference>
<dbReference type="EC" id="3.1.1.-" evidence="3"/>